<keyword evidence="6" id="KW-0695">RNA-directed DNA polymerase</keyword>
<evidence type="ECO:0000313" key="9">
    <source>
        <dbReference type="Proteomes" id="UP000265160"/>
    </source>
</evidence>
<dbReference type="Proteomes" id="UP000265160">
    <property type="component" value="Unplaced"/>
</dbReference>
<dbReference type="AlphaFoldDB" id="A0A3P9BZD9"/>
<dbReference type="PANTHER" id="PTHR41694">
    <property type="entry name" value="ENDOGENOUS RETROVIRUS GROUP K MEMBER POL PROTEIN"/>
    <property type="match status" value="1"/>
</dbReference>
<dbReference type="InterPro" id="IPR036397">
    <property type="entry name" value="RNaseH_sf"/>
</dbReference>
<evidence type="ECO:0000256" key="3">
    <source>
        <dbReference type="ARBA" id="ARBA00022722"/>
    </source>
</evidence>
<dbReference type="Ensembl" id="ENSMZET00005015832.1">
    <property type="protein sequence ID" value="ENSMZEP00005015338.1"/>
    <property type="gene ID" value="ENSMZEG00005011514.1"/>
</dbReference>
<reference evidence="8" key="2">
    <citation type="submission" date="2025-09" db="UniProtKB">
        <authorList>
            <consortium name="Ensembl"/>
        </authorList>
    </citation>
    <scope>IDENTIFICATION</scope>
</reference>
<name>A0A3P9BZD9_9CICH</name>
<keyword evidence="2" id="KW-0548">Nucleotidyltransferase</keyword>
<dbReference type="PROSITE" id="PS50879">
    <property type="entry name" value="RNASE_H_1"/>
    <property type="match status" value="1"/>
</dbReference>
<protein>
    <recommendedName>
        <fullName evidence="7">RNase H type-1 domain-containing protein</fullName>
    </recommendedName>
</protein>
<dbReference type="Gene3D" id="3.30.420.10">
    <property type="entry name" value="Ribonuclease H-like superfamily/Ribonuclease H"/>
    <property type="match status" value="1"/>
</dbReference>
<dbReference type="SUPFAM" id="SSF53098">
    <property type="entry name" value="Ribonuclease H-like"/>
    <property type="match status" value="1"/>
</dbReference>
<sequence>MPACLRAVPACSIMIRDCEKFTLSHDTILHTNHQVTTILANITTQHMTAQRRSGYEATLTSTANLTIKASITPNSPAHLLIRMLCSSDRQDGSDELDVHDCMTRIQESTAPRPDLEQTPIPDSATVYVDGSCSRLNDNSFLCGYSVVTLPDIILEAHSLPFHSAQKAELMALIRACELHVDKRVTIYTDSCYAFGVVHDFGTLWRQRGFRSADGKPIANSDLVQRLLRAIQLPSAGGKREKKPNC</sequence>
<dbReference type="STRING" id="106582.ENSMZEP00005015338"/>
<accession>A0A3P9BZD9</accession>
<keyword evidence="3" id="KW-0540">Nuclease</keyword>
<evidence type="ECO:0000256" key="5">
    <source>
        <dbReference type="ARBA" id="ARBA00022801"/>
    </source>
</evidence>
<organism evidence="8 9">
    <name type="scientific">Maylandia zebra</name>
    <name type="common">zebra mbuna</name>
    <dbReference type="NCBI Taxonomy" id="106582"/>
    <lineage>
        <taxon>Eukaryota</taxon>
        <taxon>Metazoa</taxon>
        <taxon>Chordata</taxon>
        <taxon>Craniata</taxon>
        <taxon>Vertebrata</taxon>
        <taxon>Euteleostomi</taxon>
        <taxon>Actinopterygii</taxon>
        <taxon>Neopterygii</taxon>
        <taxon>Teleostei</taxon>
        <taxon>Neoteleostei</taxon>
        <taxon>Acanthomorphata</taxon>
        <taxon>Ovalentaria</taxon>
        <taxon>Cichlomorphae</taxon>
        <taxon>Cichliformes</taxon>
        <taxon>Cichlidae</taxon>
        <taxon>African cichlids</taxon>
        <taxon>Pseudocrenilabrinae</taxon>
        <taxon>Haplochromini</taxon>
        <taxon>Maylandia</taxon>
        <taxon>Maylandia zebra complex</taxon>
    </lineage>
</organism>
<evidence type="ECO:0000256" key="4">
    <source>
        <dbReference type="ARBA" id="ARBA00022759"/>
    </source>
</evidence>
<keyword evidence="1" id="KW-0808">Transferase</keyword>
<dbReference type="GeneTree" id="ENSGT01030000235300"/>
<evidence type="ECO:0000256" key="2">
    <source>
        <dbReference type="ARBA" id="ARBA00022695"/>
    </source>
</evidence>
<reference evidence="8" key="1">
    <citation type="submission" date="2025-08" db="UniProtKB">
        <authorList>
            <consortium name="Ensembl"/>
        </authorList>
    </citation>
    <scope>IDENTIFICATION</scope>
</reference>
<dbReference type="GO" id="GO:0003676">
    <property type="term" value="F:nucleic acid binding"/>
    <property type="evidence" value="ECO:0007669"/>
    <property type="project" value="InterPro"/>
</dbReference>
<evidence type="ECO:0000256" key="1">
    <source>
        <dbReference type="ARBA" id="ARBA00022679"/>
    </source>
</evidence>
<evidence type="ECO:0000259" key="7">
    <source>
        <dbReference type="PROSITE" id="PS50879"/>
    </source>
</evidence>
<dbReference type="PANTHER" id="PTHR41694:SF5">
    <property type="entry name" value="RIBONUCLEASE H"/>
    <property type="match status" value="1"/>
</dbReference>
<evidence type="ECO:0000256" key="6">
    <source>
        <dbReference type="ARBA" id="ARBA00022918"/>
    </source>
</evidence>
<dbReference type="InterPro" id="IPR012337">
    <property type="entry name" value="RNaseH-like_sf"/>
</dbReference>
<dbReference type="Pfam" id="PF00075">
    <property type="entry name" value="RNase_H"/>
    <property type="match status" value="1"/>
</dbReference>
<evidence type="ECO:0000313" key="8">
    <source>
        <dbReference type="Ensembl" id="ENSMZEP00005015338.1"/>
    </source>
</evidence>
<keyword evidence="9" id="KW-1185">Reference proteome</keyword>
<keyword evidence="4" id="KW-0255">Endonuclease</keyword>
<proteinExistence type="predicted"/>
<feature type="domain" description="RNase H type-1" evidence="7">
    <location>
        <begin position="120"/>
        <end position="245"/>
    </location>
</feature>
<keyword evidence="5" id="KW-0378">Hydrolase</keyword>
<dbReference type="GO" id="GO:0003964">
    <property type="term" value="F:RNA-directed DNA polymerase activity"/>
    <property type="evidence" value="ECO:0007669"/>
    <property type="project" value="UniProtKB-KW"/>
</dbReference>
<dbReference type="InterPro" id="IPR002156">
    <property type="entry name" value="RNaseH_domain"/>
</dbReference>
<dbReference type="GO" id="GO:0004523">
    <property type="term" value="F:RNA-DNA hybrid ribonuclease activity"/>
    <property type="evidence" value="ECO:0007669"/>
    <property type="project" value="InterPro"/>
</dbReference>